<evidence type="ECO:0000313" key="12">
    <source>
        <dbReference type="EMBL" id="KAI5414765.1"/>
    </source>
</evidence>
<keyword evidence="5" id="KW-0808">Transferase</keyword>
<comment type="pathway">
    <text evidence="3">Cofactor biosynthesis; thiamine diphosphate biosynthesis; 4-methyl-5-(2-phosphoethyl)-thiazole from 5-(2-hydroxyethyl)-4-methylthiazole: step 1/1.</text>
</comment>
<comment type="catalytic activity">
    <reaction evidence="1">
        <text>5-(2-hydroxyethyl)-4-methylthiazole + ATP = 4-methyl-5-(2-phosphooxyethyl)-thiazole + ADP + H(+)</text>
        <dbReference type="Rhea" id="RHEA:24212"/>
        <dbReference type="ChEBI" id="CHEBI:15378"/>
        <dbReference type="ChEBI" id="CHEBI:17957"/>
        <dbReference type="ChEBI" id="CHEBI:30616"/>
        <dbReference type="ChEBI" id="CHEBI:58296"/>
        <dbReference type="ChEBI" id="CHEBI:456216"/>
        <dbReference type="EC" id="2.7.1.50"/>
    </reaction>
</comment>
<evidence type="ECO:0000256" key="7">
    <source>
        <dbReference type="ARBA" id="ARBA00022741"/>
    </source>
</evidence>
<dbReference type="PRINTS" id="PR01099">
    <property type="entry name" value="HYETHTZKNASE"/>
</dbReference>
<keyword evidence="13" id="KW-1185">Reference proteome</keyword>
<organism evidence="12 13">
    <name type="scientific">Pisum sativum</name>
    <name type="common">Garden pea</name>
    <name type="synonym">Lathyrus oleraceus</name>
    <dbReference type="NCBI Taxonomy" id="3888"/>
    <lineage>
        <taxon>Eukaryota</taxon>
        <taxon>Viridiplantae</taxon>
        <taxon>Streptophyta</taxon>
        <taxon>Embryophyta</taxon>
        <taxon>Tracheophyta</taxon>
        <taxon>Spermatophyta</taxon>
        <taxon>Magnoliopsida</taxon>
        <taxon>eudicotyledons</taxon>
        <taxon>Gunneridae</taxon>
        <taxon>Pentapetalae</taxon>
        <taxon>rosids</taxon>
        <taxon>fabids</taxon>
        <taxon>Fabales</taxon>
        <taxon>Fabaceae</taxon>
        <taxon>Papilionoideae</taxon>
        <taxon>50 kb inversion clade</taxon>
        <taxon>NPAAA clade</taxon>
        <taxon>Hologalegina</taxon>
        <taxon>IRL clade</taxon>
        <taxon>Fabeae</taxon>
        <taxon>Lathyrus</taxon>
    </lineage>
</organism>
<dbReference type="Proteomes" id="UP001058974">
    <property type="component" value="Chromosome 4"/>
</dbReference>
<evidence type="ECO:0000256" key="2">
    <source>
        <dbReference type="ARBA" id="ARBA00001946"/>
    </source>
</evidence>
<keyword evidence="10" id="KW-0460">Magnesium</keyword>
<gene>
    <name evidence="12" type="ORF">KIW84_040289</name>
</gene>
<keyword evidence="9" id="KW-0067">ATP-binding</keyword>
<evidence type="ECO:0000256" key="8">
    <source>
        <dbReference type="ARBA" id="ARBA00022777"/>
    </source>
</evidence>
<dbReference type="GO" id="GO:0009228">
    <property type="term" value="P:thiamine biosynthetic process"/>
    <property type="evidence" value="ECO:0007669"/>
    <property type="project" value="UniProtKB-KW"/>
</dbReference>
<evidence type="ECO:0000256" key="10">
    <source>
        <dbReference type="ARBA" id="ARBA00022842"/>
    </source>
</evidence>
<evidence type="ECO:0000256" key="5">
    <source>
        <dbReference type="ARBA" id="ARBA00022679"/>
    </source>
</evidence>
<evidence type="ECO:0000256" key="1">
    <source>
        <dbReference type="ARBA" id="ARBA00001771"/>
    </source>
</evidence>
<evidence type="ECO:0000313" key="13">
    <source>
        <dbReference type="Proteomes" id="UP001058974"/>
    </source>
</evidence>
<protein>
    <recommendedName>
        <fullName evidence="4">hydroxyethylthiazole kinase</fullName>
        <ecNumber evidence="4">2.7.1.50</ecNumber>
    </recommendedName>
</protein>
<comment type="caution">
    <text evidence="12">The sequence shown here is derived from an EMBL/GenBank/DDBJ whole genome shotgun (WGS) entry which is preliminary data.</text>
</comment>
<keyword evidence="8" id="KW-0418">Kinase</keyword>
<dbReference type="EC" id="2.7.1.50" evidence="4"/>
<dbReference type="InterPro" id="IPR029056">
    <property type="entry name" value="Ribokinase-like"/>
</dbReference>
<reference evidence="12 13" key="1">
    <citation type="journal article" date="2022" name="Nat. Genet.">
        <title>Improved pea reference genome and pan-genome highlight genomic features and evolutionary characteristics.</title>
        <authorList>
            <person name="Yang T."/>
            <person name="Liu R."/>
            <person name="Luo Y."/>
            <person name="Hu S."/>
            <person name="Wang D."/>
            <person name="Wang C."/>
            <person name="Pandey M.K."/>
            <person name="Ge S."/>
            <person name="Xu Q."/>
            <person name="Li N."/>
            <person name="Li G."/>
            <person name="Huang Y."/>
            <person name="Saxena R.K."/>
            <person name="Ji Y."/>
            <person name="Li M."/>
            <person name="Yan X."/>
            <person name="He Y."/>
            <person name="Liu Y."/>
            <person name="Wang X."/>
            <person name="Xiang C."/>
            <person name="Varshney R.K."/>
            <person name="Ding H."/>
            <person name="Gao S."/>
            <person name="Zong X."/>
        </authorList>
    </citation>
    <scope>NUCLEOTIDE SEQUENCE [LARGE SCALE GENOMIC DNA]</scope>
    <source>
        <strain evidence="12 13">cv. Zhongwan 6</strain>
    </source>
</reference>
<comment type="cofactor">
    <cofactor evidence="2">
        <name>Mg(2+)</name>
        <dbReference type="ChEBI" id="CHEBI:18420"/>
    </cofactor>
</comment>
<keyword evidence="11" id="KW-0784">Thiamine biosynthesis</keyword>
<dbReference type="GO" id="GO:0004417">
    <property type="term" value="F:hydroxyethylthiazole kinase activity"/>
    <property type="evidence" value="ECO:0007669"/>
    <property type="project" value="UniProtKB-EC"/>
</dbReference>
<dbReference type="GO" id="GO:0005524">
    <property type="term" value="F:ATP binding"/>
    <property type="evidence" value="ECO:0007669"/>
    <property type="project" value="UniProtKB-KW"/>
</dbReference>
<keyword evidence="6" id="KW-0479">Metal-binding</keyword>
<evidence type="ECO:0000256" key="11">
    <source>
        <dbReference type="ARBA" id="ARBA00022977"/>
    </source>
</evidence>
<keyword evidence="7" id="KW-0547">Nucleotide-binding</keyword>
<dbReference type="Gene3D" id="3.40.1190.20">
    <property type="match status" value="1"/>
</dbReference>
<proteinExistence type="predicted"/>
<name>A0A9D4X8A8_PEA</name>
<sequence>MDLMANTLLSVGASPTMVHSIQEIPDFTSRVSALCINVGTLSPKSLLAMITITKLCSQLDILWVLDPVAVSALSLRFDACVQLFILKPTVIRGNGSEIMALPSSHESSTSKGADSTHDSMDAVEAAKLLAQKSGYVVAVSGATDIVTNGYQVVGAHNGLTKGYAFDAAVPTLVVFGVVGELGMKMAKGPASLRMHLVVDVVTSCRFEVTNPGSEEVVLMKILQVFLACVKSEASVMPSNQHICTIVNTCFRIVHQAGTKKHAFVNGSTALKEEIDGVKNEHHSTNTQLENGSLISVSDGQSVSTGIVSNIMSDAAAILVDVNTAASSGKETDLNEQLMNEPHGIPCMLRGYHTRVHLPG</sequence>
<evidence type="ECO:0000256" key="6">
    <source>
        <dbReference type="ARBA" id="ARBA00022723"/>
    </source>
</evidence>
<evidence type="ECO:0000256" key="9">
    <source>
        <dbReference type="ARBA" id="ARBA00022840"/>
    </source>
</evidence>
<evidence type="ECO:0000256" key="4">
    <source>
        <dbReference type="ARBA" id="ARBA00012129"/>
    </source>
</evidence>
<dbReference type="EMBL" id="JAMSHJ010000004">
    <property type="protein sequence ID" value="KAI5414765.1"/>
    <property type="molecule type" value="Genomic_DNA"/>
</dbReference>
<dbReference type="GO" id="GO:0000287">
    <property type="term" value="F:magnesium ion binding"/>
    <property type="evidence" value="ECO:0007669"/>
    <property type="project" value="InterPro"/>
</dbReference>
<dbReference type="InterPro" id="IPR000417">
    <property type="entry name" value="Hyethyz_kinase"/>
</dbReference>
<evidence type="ECO:0000256" key="3">
    <source>
        <dbReference type="ARBA" id="ARBA00004868"/>
    </source>
</evidence>
<dbReference type="Pfam" id="PF02110">
    <property type="entry name" value="HK"/>
    <property type="match status" value="1"/>
</dbReference>
<accession>A0A9D4X8A8</accession>
<dbReference type="AlphaFoldDB" id="A0A9D4X8A8"/>
<dbReference type="SUPFAM" id="SSF53613">
    <property type="entry name" value="Ribokinase-like"/>
    <property type="match status" value="1"/>
</dbReference>
<dbReference type="Gramene" id="Psat04G0028900-T1">
    <property type="protein sequence ID" value="KAI5414765.1"/>
    <property type="gene ID" value="KIW84_040289"/>
</dbReference>